<organism evidence="18">
    <name type="scientific">Soboliphyme baturini</name>
    <dbReference type="NCBI Taxonomy" id="241478"/>
    <lineage>
        <taxon>Eukaryota</taxon>
        <taxon>Metazoa</taxon>
        <taxon>Ecdysozoa</taxon>
        <taxon>Nematoda</taxon>
        <taxon>Enoplea</taxon>
        <taxon>Dorylaimia</taxon>
        <taxon>Dioctophymatida</taxon>
        <taxon>Dioctophymatoidea</taxon>
        <taxon>Soboliphymatidae</taxon>
        <taxon>Soboliphyme</taxon>
    </lineage>
</organism>
<dbReference type="WBParaSite" id="SBAD_0000214801-mRNA-1">
    <property type="protein sequence ID" value="SBAD_0000214801-mRNA-1"/>
    <property type="gene ID" value="SBAD_0000214801"/>
</dbReference>
<dbReference type="EMBL" id="UZAM01007062">
    <property type="protein sequence ID" value="VDO96330.1"/>
    <property type="molecule type" value="Genomic_DNA"/>
</dbReference>
<dbReference type="Gene3D" id="2.40.10.10">
    <property type="entry name" value="Trypsin-like serine proteases"/>
    <property type="match status" value="1"/>
</dbReference>
<evidence type="ECO:0000256" key="9">
    <source>
        <dbReference type="ARBA" id="ARBA00023145"/>
    </source>
</evidence>
<dbReference type="InterPro" id="IPR001314">
    <property type="entry name" value="Peptidase_S1A"/>
</dbReference>
<dbReference type="PANTHER" id="PTHR24253:SF153">
    <property type="entry name" value="SERINE PROTEASE HEPSIN"/>
    <property type="match status" value="1"/>
</dbReference>
<evidence type="ECO:0000256" key="5">
    <source>
        <dbReference type="ARBA" id="ARBA00022670"/>
    </source>
</evidence>
<comment type="subunit">
    <text evidence="13">Heavy chain (catalytic) and a light chain linked by two disulfide bonds. Forms a heterodimer with SERPINA5.</text>
</comment>
<evidence type="ECO:0000313" key="18">
    <source>
        <dbReference type="WBParaSite" id="SBAD_0000214801-mRNA-1"/>
    </source>
</evidence>
<dbReference type="EC" id="3.4.21.10" evidence="3"/>
<keyword evidence="8 14" id="KW-0720">Serine protease</keyword>
<sequence>MQFCGGTLIANEWILTAAHCLYSQSSAAEIVVKLGIYNKEATSEGGSMQMTPAKIIIHEQFDTATTKNDIALLQLSSSVRYTDHVSPICLPRQGEKPPTARKHIFVTGWGLTTGELDYIHMALNSYSYSITLRTKTIFETLPDALFLAQGEGSAQLQQAGVRVIDFRSCERNYKTRRIQLYTPEMFCAGMPDGSRDTCQGDSGGPLVQYNYQTQQWTQRGIVSFGKSCGERRYPGVYTNVANYVDWIKKKWNDHSQNSMKALLHNLNSRNVTNIFG</sequence>
<accession>A0A183IEK4</accession>
<dbReference type="PANTHER" id="PTHR24253">
    <property type="entry name" value="TRANSMEMBRANE PROTEASE SERINE"/>
    <property type="match status" value="1"/>
</dbReference>
<gene>
    <name evidence="16" type="ORF">SBAD_LOCUS2048</name>
</gene>
<dbReference type="PRINTS" id="PR00722">
    <property type="entry name" value="CHYMOTRYPSIN"/>
</dbReference>
<dbReference type="FunFam" id="2.40.10.10:FF:000002">
    <property type="entry name" value="Transmembrane protease serine"/>
    <property type="match status" value="1"/>
</dbReference>
<evidence type="ECO:0000313" key="17">
    <source>
        <dbReference type="Proteomes" id="UP000270296"/>
    </source>
</evidence>
<keyword evidence="9" id="KW-0865">Zymogen</keyword>
<evidence type="ECO:0000256" key="2">
    <source>
        <dbReference type="ARBA" id="ARBA00003042"/>
    </source>
</evidence>
<evidence type="ECO:0000256" key="8">
    <source>
        <dbReference type="ARBA" id="ARBA00022825"/>
    </source>
</evidence>
<keyword evidence="10" id="KW-1015">Disulfide bond</keyword>
<evidence type="ECO:0000313" key="16">
    <source>
        <dbReference type="EMBL" id="VDO96330.1"/>
    </source>
</evidence>
<evidence type="ECO:0000256" key="1">
    <source>
        <dbReference type="ARBA" id="ARBA00001656"/>
    </source>
</evidence>
<keyword evidence="17" id="KW-1185">Reference proteome</keyword>
<evidence type="ECO:0000256" key="7">
    <source>
        <dbReference type="ARBA" id="ARBA00022801"/>
    </source>
</evidence>
<dbReference type="FunFam" id="2.40.10.10:FF:000060">
    <property type="entry name" value="Acrosin"/>
    <property type="match status" value="1"/>
</dbReference>
<keyword evidence="6" id="KW-0732">Signal</keyword>
<dbReference type="PROSITE" id="PS00134">
    <property type="entry name" value="TRYPSIN_HIS"/>
    <property type="match status" value="1"/>
</dbReference>
<dbReference type="Pfam" id="PF00089">
    <property type="entry name" value="Trypsin"/>
    <property type="match status" value="2"/>
</dbReference>
<evidence type="ECO:0000256" key="3">
    <source>
        <dbReference type="ARBA" id="ARBA00012050"/>
    </source>
</evidence>
<keyword evidence="7 14" id="KW-0378">Hydrolase</keyword>
<dbReference type="SUPFAM" id="SSF50494">
    <property type="entry name" value="Trypsin-like serine proteases"/>
    <property type="match status" value="1"/>
</dbReference>
<evidence type="ECO:0000256" key="14">
    <source>
        <dbReference type="RuleBase" id="RU363034"/>
    </source>
</evidence>
<dbReference type="AlphaFoldDB" id="A0A183IEK4"/>
<evidence type="ECO:0000256" key="12">
    <source>
        <dbReference type="ARBA" id="ARBA00024195"/>
    </source>
</evidence>
<dbReference type="InterPro" id="IPR001254">
    <property type="entry name" value="Trypsin_dom"/>
</dbReference>
<dbReference type="PROSITE" id="PS00135">
    <property type="entry name" value="TRYPSIN_SER"/>
    <property type="match status" value="1"/>
</dbReference>
<comment type="similarity">
    <text evidence="12">Belongs to the peptidase S1 family. CLIP subfamily.</text>
</comment>
<reference evidence="16 17" key="2">
    <citation type="submission" date="2018-11" db="EMBL/GenBank/DDBJ databases">
        <authorList>
            <consortium name="Pathogen Informatics"/>
        </authorList>
    </citation>
    <scope>NUCLEOTIDE SEQUENCE [LARGE SCALE GENOMIC DNA]</scope>
</reference>
<dbReference type="GO" id="GO:0006508">
    <property type="term" value="P:proteolysis"/>
    <property type="evidence" value="ECO:0007669"/>
    <property type="project" value="UniProtKB-KW"/>
</dbReference>
<dbReference type="OrthoDB" id="6376138at2759"/>
<dbReference type="SMART" id="SM00020">
    <property type="entry name" value="Tryp_SPc"/>
    <property type="match status" value="1"/>
</dbReference>
<dbReference type="Proteomes" id="UP000270296">
    <property type="component" value="Unassembled WGS sequence"/>
</dbReference>
<evidence type="ECO:0000256" key="10">
    <source>
        <dbReference type="ARBA" id="ARBA00023157"/>
    </source>
</evidence>
<protein>
    <recommendedName>
        <fullName evidence="4">Acrosin</fullName>
        <ecNumber evidence="3">3.4.21.10</ecNumber>
    </recommendedName>
</protein>
<dbReference type="InterPro" id="IPR033116">
    <property type="entry name" value="TRYPSIN_SER"/>
</dbReference>
<evidence type="ECO:0000259" key="15">
    <source>
        <dbReference type="PROSITE" id="PS50240"/>
    </source>
</evidence>
<evidence type="ECO:0000256" key="11">
    <source>
        <dbReference type="ARBA" id="ARBA00023180"/>
    </source>
</evidence>
<dbReference type="InterPro" id="IPR009003">
    <property type="entry name" value="Peptidase_S1_PA"/>
</dbReference>
<dbReference type="PROSITE" id="PS50240">
    <property type="entry name" value="TRYPSIN_DOM"/>
    <property type="match status" value="1"/>
</dbReference>
<evidence type="ECO:0000256" key="6">
    <source>
        <dbReference type="ARBA" id="ARBA00022729"/>
    </source>
</evidence>
<evidence type="ECO:0000256" key="13">
    <source>
        <dbReference type="ARBA" id="ARBA00025832"/>
    </source>
</evidence>
<dbReference type="GO" id="GO:0004252">
    <property type="term" value="F:serine-type endopeptidase activity"/>
    <property type="evidence" value="ECO:0007669"/>
    <property type="project" value="UniProtKB-EC"/>
</dbReference>
<keyword evidence="5 14" id="KW-0645">Protease</keyword>
<keyword evidence="11" id="KW-0325">Glycoprotein</keyword>
<evidence type="ECO:0000256" key="4">
    <source>
        <dbReference type="ARBA" id="ARBA00017161"/>
    </source>
</evidence>
<proteinExistence type="inferred from homology"/>
<comment type="function">
    <text evidence="2">Acrosin is the major protease of mammalian spermatozoa. It is a serine protease of trypsin-like cleavage specificity, it is synthesized in a zymogen form, proacrosin and stored in the acrosome.</text>
</comment>
<dbReference type="CDD" id="cd00190">
    <property type="entry name" value="Tryp_SPc"/>
    <property type="match status" value="1"/>
</dbReference>
<name>A0A183IEK4_9BILA</name>
<dbReference type="InterPro" id="IPR018114">
    <property type="entry name" value="TRYPSIN_HIS"/>
</dbReference>
<feature type="domain" description="Peptidase S1" evidence="15">
    <location>
        <begin position="1"/>
        <end position="252"/>
    </location>
</feature>
<reference evidence="18" key="1">
    <citation type="submission" date="2016-06" db="UniProtKB">
        <authorList>
            <consortium name="WormBaseParasite"/>
        </authorList>
    </citation>
    <scope>IDENTIFICATION</scope>
</reference>
<comment type="catalytic activity">
    <reaction evidence="1">
        <text>Preferential cleavage: Arg-|-Xaa, Lys-|-Xaa.</text>
        <dbReference type="EC" id="3.4.21.10"/>
    </reaction>
</comment>
<dbReference type="InterPro" id="IPR043504">
    <property type="entry name" value="Peptidase_S1_PA_chymotrypsin"/>
</dbReference>